<dbReference type="KEGG" id="mis:MICPUN_108059"/>
<protein>
    <submittedName>
        <fullName evidence="2">Uncharacterized protein</fullName>
    </submittedName>
</protein>
<keyword evidence="3" id="KW-1185">Reference proteome</keyword>
<evidence type="ECO:0000313" key="2">
    <source>
        <dbReference type="EMBL" id="ACO62935.1"/>
    </source>
</evidence>
<gene>
    <name evidence="2" type="ORF">MICPUN_108059</name>
</gene>
<name>C1E3H0_MICCC</name>
<dbReference type="EMBL" id="CP001325">
    <property type="protein sequence ID" value="ACO62935.1"/>
    <property type="molecule type" value="Genomic_DNA"/>
</dbReference>
<dbReference type="AlphaFoldDB" id="C1E3H0"/>
<proteinExistence type="predicted"/>
<evidence type="ECO:0000256" key="1">
    <source>
        <dbReference type="SAM" id="MobiDB-lite"/>
    </source>
</evidence>
<feature type="region of interest" description="Disordered" evidence="1">
    <location>
        <begin position="1"/>
        <end position="21"/>
    </location>
</feature>
<dbReference type="RefSeq" id="XP_002501677.1">
    <property type="nucleotide sequence ID" value="XM_002501631.1"/>
</dbReference>
<dbReference type="GeneID" id="8242579"/>
<dbReference type="InterPro" id="IPR011990">
    <property type="entry name" value="TPR-like_helical_dom_sf"/>
</dbReference>
<accession>C1E3H0</accession>
<dbReference type="SUPFAM" id="SSF48452">
    <property type="entry name" value="TPR-like"/>
    <property type="match status" value="1"/>
</dbReference>
<evidence type="ECO:0000313" key="3">
    <source>
        <dbReference type="Proteomes" id="UP000002009"/>
    </source>
</evidence>
<dbReference type="Proteomes" id="UP000002009">
    <property type="component" value="Chromosome 4"/>
</dbReference>
<dbReference type="InParanoid" id="C1E3H0"/>
<reference evidence="2 3" key="1">
    <citation type="journal article" date="2009" name="Science">
        <title>Green evolution and dynamic adaptations revealed by genomes of the marine picoeukaryotes Micromonas.</title>
        <authorList>
            <person name="Worden A.Z."/>
            <person name="Lee J.H."/>
            <person name="Mock T."/>
            <person name="Rouze P."/>
            <person name="Simmons M.P."/>
            <person name="Aerts A.L."/>
            <person name="Allen A.E."/>
            <person name="Cuvelier M.L."/>
            <person name="Derelle E."/>
            <person name="Everett M.V."/>
            <person name="Foulon E."/>
            <person name="Grimwood J."/>
            <person name="Gundlach H."/>
            <person name="Henrissat B."/>
            <person name="Napoli C."/>
            <person name="McDonald S.M."/>
            <person name="Parker M.S."/>
            <person name="Rombauts S."/>
            <person name="Salamov A."/>
            <person name="Von Dassow P."/>
            <person name="Badger J.H."/>
            <person name="Coutinho P.M."/>
            <person name="Demir E."/>
            <person name="Dubchak I."/>
            <person name="Gentemann C."/>
            <person name="Eikrem W."/>
            <person name="Gready J.E."/>
            <person name="John U."/>
            <person name="Lanier W."/>
            <person name="Lindquist E.A."/>
            <person name="Lucas S."/>
            <person name="Mayer K.F."/>
            <person name="Moreau H."/>
            <person name="Not F."/>
            <person name="Otillar R."/>
            <person name="Panaud O."/>
            <person name="Pangilinan J."/>
            <person name="Paulsen I."/>
            <person name="Piegu B."/>
            <person name="Poliakov A."/>
            <person name="Robbens S."/>
            <person name="Schmutz J."/>
            <person name="Toulza E."/>
            <person name="Wyss T."/>
            <person name="Zelensky A."/>
            <person name="Zhou K."/>
            <person name="Armbrust E.V."/>
            <person name="Bhattacharya D."/>
            <person name="Goodenough U.W."/>
            <person name="Van de Peer Y."/>
            <person name="Grigoriev I.V."/>
        </authorList>
    </citation>
    <scope>NUCLEOTIDE SEQUENCE [LARGE SCALE GENOMIC DNA]</scope>
    <source>
        <strain evidence="3">RCC299 / NOUM17</strain>
    </source>
</reference>
<organism evidence="2 3">
    <name type="scientific">Micromonas commoda (strain RCC299 / NOUM17 / CCMP2709)</name>
    <name type="common">Picoplanktonic green alga</name>
    <dbReference type="NCBI Taxonomy" id="296587"/>
    <lineage>
        <taxon>Eukaryota</taxon>
        <taxon>Viridiplantae</taxon>
        <taxon>Chlorophyta</taxon>
        <taxon>Mamiellophyceae</taxon>
        <taxon>Mamiellales</taxon>
        <taxon>Mamiellaceae</taxon>
        <taxon>Micromonas</taxon>
    </lineage>
</organism>
<dbReference type="Gene3D" id="1.25.40.10">
    <property type="entry name" value="Tetratricopeptide repeat domain"/>
    <property type="match status" value="1"/>
</dbReference>
<sequence>MDPPNTGDGANRAPQKLTRPGEVEVQAWLEKMEAKEQWFSIYKKATEKRASAVEGETTVIVVEFPTNLHTVNGQWLPCKIENQDEDALAKKAEIPGGIETMRKMCRPERNDFWIAFSSTPDADPAWTRMQVFPGQNFDRFEQEEGKEEMFVVSKETLAALEALKGEGNDLFARGDFAGAAAKYGEVADELSPGMAKNGRLCAEVGVHRLYVVALSNRAQCRINAGDAGGACDDCEAASRLDSIETDAFADLRRKVYFRWGQAKEMAKAAGKGRR</sequence>